<proteinExistence type="inferred from homology"/>
<organism evidence="8 9">
    <name type="scientific">Methylobacterium persicinum</name>
    <dbReference type="NCBI Taxonomy" id="374426"/>
    <lineage>
        <taxon>Bacteria</taxon>
        <taxon>Pseudomonadati</taxon>
        <taxon>Pseudomonadota</taxon>
        <taxon>Alphaproteobacteria</taxon>
        <taxon>Hyphomicrobiales</taxon>
        <taxon>Methylobacteriaceae</taxon>
        <taxon>Methylobacterium</taxon>
    </lineage>
</organism>
<comment type="subcellular location">
    <subcellularLocation>
        <location evidence="1 6">Cell membrane</location>
        <topology evidence="1 6">Multi-pass membrane protein</topology>
    </subcellularLocation>
</comment>
<dbReference type="Proteomes" id="UP001236369">
    <property type="component" value="Unassembled WGS sequence"/>
</dbReference>
<dbReference type="PANTHER" id="PTHR12677">
    <property type="entry name" value="GOLGI APPARATUS MEMBRANE PROTEIN TVP38-RELATED"/>
    <property type="match status" value="1"/>
</dbReference>
<evidence type="ECO:0000256" key="1">
    <source>
        <dbReference type="ARBA" id="ARBA00004651"/>
    </source>
</evidence>
<dbReference type="EMBL" id="JAUSVV010000021">
    <property type="protein sequence ID" value="MDQ0445119.1"/>
    <property type="molecule type" value="Genomic_DNA"/>
</dbReference>
<accession>A0ABU0HS07</accession>
<dbReference type="InterPro" id="IPR032816">
    <property type="entry name" value="VTT_dom"/>
</dbReference>
<keyword evidence="5 6" id="KW-0472">Membrane</keyword>
<feature type="transmembrane region" description="Helical" evidence="6">
    <location>
        <begin position="163"/>
        <end position="185"/>
    </location>
</feature>
<keyword evidence="2 6" id="KW-1003">Cell membrane</keyword>
<evidence type="ECO:0000256" key="4">
    <source>
        <dbReference type="ARBA" id="ARBA00022989"/>
    </source>
</evidence>
<keyword evidence="4 6" id="KW-1133">Transmembrane helix</keyword>
<sequence>MMLPKASRLAGLLLLGVLAAAPLAVGVLAPDAAERVANGLKGLGPSGPAIILAVQALVAASGVVPASGIGIAAGALLGPVEGFVVAAAGTLAGALVTFGLARTVLGARALARFGGRRLAALDGALAEEGWRLVCLIRLSPIMPFAPTSLALGTTAVGLRDYALGTLAALPALFAYVALGALGRGGGHLLSGAGPAEWLRLGVLGAGAVATILLMMRLRRILGRALPDHALPGGTPSREDLPA</sequence>
<dbReference type="InterPro" id="IPR015414">
    <property type="entry name" value="TMEM64"/>
</dbReference>
<evidence type="ECO:0000313" key="9">
    <source>
        <dbReference type="Proteomes" id="UP001236369"/>
    </source>
</evidence>
<dbReference type="Pfam" id="PF09335">
    <property type="entry name" value="VTT_dom"/>
    <property type="match status" value="1"/>
</dbReference>
<evidence type="ECO:0000259" key="7">
    <source>
        <dbReference type="Pfam" id="PF09335"/>
    </source>
</evidence>
<evidence type="ECO:0000313" key="8">
    <source>
        <dbReference type="EMBL" id="MDQ0445119.1"/>
    </source>
</evidence>
<comment type="caution">
    <text evidence="8">The sequence shown here is derived from an EMBL/GenBank/DDBJ whole genome shotgun (WGS) entry which is preliminary data.</text>
</comment>
<protein>
    <recommendedName>
        <fullName evidence="6">TVP38/TMEM64 family membrane protein</fullName>
    </recommendedName>
</protein>
<evidence type="ECO:0000256" key="3">
    <source>
        <dbReference type="ARBA" id="ARBA00022692"/>
    </source>
</evidence>
<keyword evidence="3 6" id="KW-0812">Transmembrane</keyword>
<feature type="transmembrane region" description="Helical" evidence="6">
    <location>
        <begin position="83"/>
        <end position="110"/>
    </location>
</feature>
<comment type="similarity">
    <text evidence="6">Belongs to the TVP38/TMEM64 family.</text>
</comment>
<gene>
    <name evidence="8" type="ORF">QO016_004646</name>
</gene>
<reference evidence="8 9" key="1">
    <citation type="submission" date="2023-07" db="EMBL/GenBank/DDBJ databases">
        <title>Genomic Encyclopedia of Type Strains, Phase IV (KMG-IV): sequencing the most valuable type-strain genomes for metagenomic binning, comparative biology and taxonomic classification.</title>
        <authorList>
            <person name="Goeker M."/>
        </authorList>
    </citation>
    <scope>NUCLEOTIDE SEQUENCE [LARGE SCALE GENOMIC DNA]</scope>
    <source>
        <strain evidence="8 9">DSM 19562</strain>
    </source>
</reference>
<evidence type="ECO:0000256" key="5">
    <source>
        <dbReference type="ARBA" id="ARBA00023136"/>
    </source>
</evidence>
<evidence type="ECO:0000256" key="6">
    <source>
        <dbReference type="RuleBase" id="RU366058"/>
    </source>
</evidence>
<keyword evidence="9" id="KW-1185">Reference proteome</keyword>
<feature type="transmembrane region" description="Helical" evidence="6">
    <location>
        <begin position="197"/>
        <end position="215"/>
    </location>
</feature>
<evidence type="ECO:0000256" key="2">
    <source>
        <dbReference type="ARBA" id="ARBA00022475"/>
    </source>
</evidence>
<name>A0ABU0HS07_9HYPH</name>
<feature type="transmembrane region" description="Helical" evidence="6">
    <location>
        <begin position="130"/>
        <end position="151"/>
    </location>
</feature>
<dbReference type="PANTHER" id="PTHR12677:SF59">
    <property type="entry name" value="GOLGI APPARATUS MEMBRANE PROTEIN TVP38-RELATED"/>
    <property type="match status" value="1"/>
</dbReference>
<feature type="domain" description="VTT" evidence="7">
    <location>
        <begin position="64"/>
        <end position="180"/>
    </location>
</feature>
<feature type="transmembrane region" description="Helical" evidence="6">
    <location>
        <begin position="50"/>
        <end position="76"/>
    </location>
</feature>